<dbReference type="SUPFAM" id="SSF53448">
    <property type="entry name" value="Nucleotide-diphospho-sugar transferases"/>
    <property type="match status" value="1"/>
</dbReference>
<dbReference type="RefSeq" id="WP_144865726.1">
    <property type="nucleotide sequence ID" value="NZ_LR213798.1"/>
</dbReference>
<keyword evidence="4" id="KW-1185">Reference proteome</keyword>
<dbReference type="AlphaFoldDB" id="A0A563VWP2"/>
<dbReference type="PANTHER" id="PTHR43685">
    <property type="entry name" value="GLYCOSYLTRANSFERASE"/>
    <property type="match status" value="1"/>
</dbReference>
<feature type="transmembrane region" description="Helical" evidence="1">
    <location>
        <begin position="309"/>
        <end position="327"/>
    </location>
</feature>
<keyword evidence="1" id="KW-1133">Transmembrane helix</keyword>
<evidence type="ECO:0000256" key="1">
    <source>
        <dbReference type="SAM" id="Phobius"/>
    </source>
</evidence>
<feature type="transmembrane region" description="Helical" evidence="1">
    <location>
        <begin position="252"/>
        <end position="284"/>
    </location>
</feature>
<keyword evidence="3" id="KW-0808">Transferase</keyword>
<evidence type="ECO:0000259" key="2">
    <source>
        <dbReference type="Pfam" id="PF00535"/>
    </source>
</evidence>
<dbReference type="PANTHER" id="PTHR43685:SF3">
    <property type="entry name" value="SLR2126 PROTEIN"/>
    <property type="match status" value="1"/>
</dbReference>
<dbReference type="InterPro" id="IPR001173">
    <property type="entry name" value="Glyco_trans_2-like"/>
</dbReference>
<reference evidence="3 4" key="1">
    <citation type="submission" date="2019-01" db="EMBL/GenBank/DDBJ databases">
        <authorList>
            <person name="Brito A."/>
        </authorList>
    </citation>
    <scope>NUCLEOTIDE SEQUENCE [LARGE SCALE GENOMIC DNA]</scope>
    <source>
        <strain evidence="3">1</strain>
    </source>
</reference>
<dbReference type="InterPro" id="IPR050834">
    <property type="entry name" value="Glycosyltransf_2"/>
</dbReference>
<dbReference type="EMBL" id="CAACVJ010000312">
    <property type="protein sequence ID" value="VEP15878.1"/>
    <property type="molecule type" value="Genomic_DNA"/>
</dbReference>
<dbReference type="InterPro" id="IPR029044">
    <property type="entry name" value="Nucleotide-diphossugar_trans"/>
</dbReference>
<organism evidence="3 4">
    <name type="scientific">Hyella patelloides LEGE 07179</name>
    <dbReference type="NCBI Taxonomy" id="945734"/>
    <lineage>
        <taxon>Bacteria</taxon>
        <taxon>Bacillati</taxon>
        <taxon>Cyanobacteriota</taxon>
        <taxon>Cyanophyceae</taxon>
        <taxon>Pleurocapsales</taxon>
        <taxon>Hyellaceae</taxon>
        <taxon>Hyella</taxon>
    </lineage>
</organism>
<protein>
    <submittedName>
        <fullName evidence="3">Family 2 glycosyl transferase</fullName>
    </submittedName>
</protein>
<dbReference type="Gene3D" id="3.90.550.10">
    <property type="entry name" value="Spore Coat Polysaccharide Biosynthesis Protein SpsA, Chain A"/>
    <property type="match status" value="1"/>
</dbReference>
<keyword evidence="1" id="KW-0472">Membrane</keyword>
<evidence type="ECO:0000313" key="4">
    <source>
        <dbReference type="Proteomes" id="UP000320055"/>
    </source>
</evidence>
<evidence type="ECO:0000313" key="3">
    <source>
        <dbReference type="EMBL" id="VEP15878.1"/>
    </source>
</evidence>
<dbReference type="Proteomes" id="UP000320055">
    <property type="component" value="Unassembled WGS sequence"/>
</dbReference>
<gene>
    <name evidence="3" type="ORF">H1P_380029</name>
</gene>
<name>A0A563VWP2_9CYAN</name>
<accession>A0A563VWP2</accession>
<proteinExistence type="predicted"/>
<dbReference type="OrthoDB" id="3655479at2"/>
<dbReference type="GO" id="GO:0016740">
    <property type="term" value="F:transferase activity"/>
    <property type="evidence" value="ECO:0007669"/>
    <property type="project" value="UniProtKB-KW"/>
</dbReference>
<keyword evidence="1" id="KW-0812">Transmembrane</keyword>
<sequence>MMSKSPLISVITPVYNGGYAFMCCLLAIAQTEFADWEFIVVDDGSTDRSAEIARKFGATILQTTGREGPGSARNLGAKEAKGEYLCFIDADCEVVGDAIAKLAQTLQSQPEIDALFGSYDDEPQAVNFVAQYKNLMHHYVHQQGNEDASTFWAGFGVVKRTVFLDLGGFDVENYPRPSIEDIDLGYRLKKAGYKIYLAKDLQVKHHKAWELLGLLKTDIFDRGIPWTKLLLSDQSKVINDLNLDNSSRLSVVAAYSLVLCLFGSMFSLLAIIPGLILSGLLLYLNWDVYRFFDGKRGFIFALKVIPLHWLYYLYGGLAFVLGTVVHWKARLLGQEKTSLKSSATS</sequence>
<dbReference type="Pfam" id="PF00535">
    <property type="entry name" value="Glycos_transf_2"/>
    <property type="match status" value="1"/>
</dbReference>
<feature type="domain" description="Glycosyltransferase 2-like" evidence="2">
    <location>
        <begin position="9"/>
        <end position="163"/>
    </location>
</feature>